<feature type="region of interest" description="Disordered" evidence="1">
    <location>
        <begin position="286"/>
        <end position="309"/>
    </location>
</feature>
<keyword evidence="2" id="KW-1133">Transmembrane helix</keyword>
<keyword evidence="2" id="KW-0812">Transmembrane</keyword>
<sequence>MGLYFEQCWAILSTIGLANILYGLTIVSITKFSTVILIPIVVSAAGAIANGLCHYAFYAEYPLTNTAVASGFADFFWLIQEVGISFYSYAILIKLLSHRSRLVFIISFWTIVAAIVVLRLFIMIGRIKIILSPDTEFQRSVNYLHVGYFSLIALLECLSAFFLLREFASARRASIDASLSTSLLQHLMRGTETRVASLALIGVSRAITYVFCPSLPQALTTAGQIDRFIYTMECMFPIMIYIDILACKIKFTDRDNMEMPQVESFRSDHAIWDGIEDMNHHVLKRHHSRGTTAEQSLIQKPPHAASSYSTGHGVLKTVEITIGDDRTSGPDSPARSMSFHMSHRPNSE</sequence>
<dbReference type="EMBL" id="JAFIMR010000018">
    <property type="protein sequence ID" value="KAI1867627.1"/>
    <property type="molecule type" value="Genomic_DNA"/>
</dbReference>
<feature type="transmembrane region" description="Helical" evidence="2">
    <location>
        <begin position="36"/>
        <end position="57"/>
    </location>
</feature>
<protein>
    <submittedName>
        <fullName evidence="3">Uncharacterized protein</fullName>
    </submittedName>
</protein>
<accession>A0A9P9WK63</accession>
<reference evidence="3" key="1">
    <citation type="submission" date="2021-03" db="EMBL/GenBank/DDBJ databases">
        <title>Revisited historic fungal species revealed as producer of novel bioactive compounds through whole genome sequencing and comparative genomics.</title>
        <authorList>
            <person name="Vignolle G.A."/>
            <person name="Hochenegger N."/>
            <person name="Mach R.L."/>
            <person name="Mach-Aigner A.R."/>
            <person name="Javad Rahimi M."/>
            <person name="Salim K.A."/>
            <person name="Chan C.M."/>
            <person name="Lim L.B.L."/>
            <person name="Cai F."/>
            <person name="Druzhinina I.S."/>
            <person name="U'Ren J.M."/>
            <person name="Derntl C."/>
        </authorList>
    </citation>
    <scope>NUCLEOTIDE SEQUENCE</scope>
    <source>
        <strain evidence="3">TUCIM 5799</strain>
    </source>
</reference>
<gene>
    <name evidence="3" type="ORF">JX265_007429</name>
</gene>
<feature type="region of interest" description="Disordered" evidence="1">
    <location>
        <begin position="321"/>
        <end position="348"/>
    </location>
</feature>
<proteinExistence type="predicted"/>
<feature type="transmembrane region" description="Helical" evidence="2">
    <location>
        <begin position="144"/>
        <end position="164"/>
    </location>
</feature>
<name>A0A9P9WK63_9PEZI</name>
<evidence type="ECO:0000256" key="1">
    <source>
        <dbReference type="SAM" id="MobiDB-lite"/>
    </source>
</evidence>
<feature type="transmembrane region" description="Helical" evidence="2">
    <location>
        <begin position="77"/>
        <end position="96"/>
    </location>
</feature>
<comment type="caution">
    <text evidence="3">The sequence shown here is derived from an EMBL/GenBank/DDBJ whole genome shotgun (WGS) entry which is preliminary data.</text>
</comment>
<evidence type="ECO:0000313" key="3">
    <source>
        <dbReference type="EMBL" id="KAI1867627.1"/>
    </source>
</evidence>
<feature type="transmembrane region" description="Helical" evidence="2">
    <location>
        <begin position="228"/>
        <end position="247"/>
    </location>
</feature>
<feature type="transmembrane region" description="Helical" evidence="2">
    <location>
        <begin position="103"/>
        <end position="124"/>
    </location>
</feature>
<feature type="transmembrane region" description="Helical" evidence="2">
    <location>
        <begin position="195"/>
        <end position="216"/>
    </location>
</feature>
<dbReference type="OrthoDB" id="5306317at2759"/>
<keyword evidence="4" id="KW-1185">Reference proteome</keyword>
<dbReference type="Proteomes" id="UP000829685">
    <property type="component" value="Unassembled WGS sequence"/>
</dbReference>
<evidence type="ECO:0000256" key="2">
    <source>
        <dbReference type="SAM" id="Phobius"/>
    </source>
</evidence>
<feature type="transmembrane region" description="Helical" evidence="2">
    <location>
        <begin position="12"/>
        <end position="29"/>
    </location>
</feature>
<dbReference type="AlphaFoldDB" id="A0A9P9WK63"/>
<evidence type="ECO:0000313" key="4">
    <source>
        <dbReference type="Proteomes" id="UP000829685"/>
    </source>
</evidence>
<keyword evidence="2" id="KW-0472">Membrane</keyword>
<organism evidence="3 4">
    <name type="scientific">Neoarthrinium moseri</name>
    <dbReference type="NCBI Taxonomy" id="1658444"/>
    <lineage>
        <taxon>Eukaryota</taxon>
        <taxon>Fungi</taxon>
        <taxon>Dikarya</taxon>
        <taxon>Ascomycota</taxon>
        <taxon>Pezizomycotina</taxon>
        <taxon>Sordariomycetes</taxon>
        <taxon>Xylariomycetidae</taxon>
        <taxon>Amphisphaeriales</taxon>
        <taxon>Apiosporaceae</taxon>
        <taxon>Neoarthrinium</taxon>
    </lineage>
</organism>